<reference evidence="1 2" key="1">
    <citation type="journal article" date="2018" name="Nat. Biotechnol.">
        <title>A standardized bacterial taxonomy based on genome phylogeny substantially revises the tree of life.</title>
        <authorList>
            <person name="Parks D.H."/>
            <person name="Chuvochina M."/>
            <person name="Waite D.W."/>
            <person name="Rinke C."/>
            <person name="Skarshewski A."/>
            <person name="Chaumeil P.A."/>
            <person name="Hugenholtz P."/>
        </authorList>
    </citation>
    <scope>NUCLEOTIDE SEQUENCE [LARGE SCALE GENOMIC DNA]</scope>
    <source>
        <strain evidence="1">UBA10045</strain>
    </source>
</reference>
<accession>A0A3D3G2J2</accession>
<comment type="caution">
    <text evidence="1">The sequence shown here is derived from an EMBL/GenBank/DDBJ whole genome shotgun (WGS) entry which is preliminary data.</text>
</comment>
<dbReference type="EMBL" id="DPXL01000122">
    <property type="protein sequence ID" value="HCM31787.1"/>
    <property type="molecule type" value="Genomic_DNA"/>
</dbReference>
<dbReference type="Proteomes" id="UP000262257">
    <property type="component" value="Unassembled WGS sequence"/>
</dbReference>
<dbReference type="Gene3D" id="2.40.128.640">
    <property type="match status" value="1"/>
</dbReference>
<name>A0A3D3G2J2_ACIRA</name>
<protein>
    <recommendedName>
        <fullName evidence="3">Copper resistance protein NlpE</fullName>
    </recommendedName>
</protein>
<evidence type="ECO:0008006" key="3">
    <source>
        <dbReference type="Google" id="ProtNLM"/>
    </source>
</evidence>
<evidence type="ECO:0000313" key="1">
    <source>
        <dbReference type="EMBL" id="HCM31787.1"/>
    </source>
</evidence>
<evidence type="ECO:0000313" key="2">
    <source>
        <dbReference type="Proteomes" id="UP000262257"/>
    </source>
</evidence>
<organism evidence="1 2">
    <name type="scientific">Acinetobacter radioresistens</name>
    <dbReference type="NCBI Taxonomy" id="40216"/>
    <lineage>
        <taxon>Bacteria</taxon>
        <taxon>Pseudomonadati</taxon>
        <taxon>Pseudomonadota</taxon>
        <taxon>Gammaproteobacteria</taxon>
        <taxon>Moraxellales</taxon>
        <taxon>Moraxellaceae</taxon>
        <taxon>Acinetobacter</taxon>
    </lineage>
</organism>
<dbReference type="PROSITE" id="PS51257">
    <property type="entry name" value="PROKAR_LIPOPROTEIN"/>
    <property type="match status" value="1"/>
</dbReference>
<dbReference type="InterPro" id="IPR007298">
    <property type="entry name" value="Cu-R_lipoprotein_NlpE"/>
</dbReference>
<dbReference type="AlphaFoldDB" id="A0A3D3G2J2"/>
<dbReference type="RefSeq" id="WP_005406759.1">
    <property type="nucleotide sequence ID" value="NZ_BKVS01000006.1"/>
</dbReference>
<gene>
    <name evidence="1" type="ORF">DIC32_09930</name>
</gene>
<sequence length="154" mass="16945">MKKALLTSFVAASISFGCSNQTTEPEQKTSAVKTDQGQTSDPKLQAWVGKYEGIIPCATCISRCEGCDSMGVDLELHPDMSFKLVRTSYSIQSAAEVYTGHFEFLDGDKLKIQLNEVKDRNILVLGADYTEIIDTKSGQPYAAYPDFQLEKISS</sequence>
<proteinExistence type="predicted"/>
<dbReference type="Pfam" id="PF04170">
    <property type="entry name" value="NlpE"/>
    <property type="match status" value="1"/>
</dbReference>